<gene>
    <name evidence="10" type="ORF">ACJDT4_00065</name>
</gene>
<name>A0ABW8TAQ2_9CLOT</name>
<evidence type="ECO:0000313" key="11">
    <source>
        <dbReference type="Proteomes" id="UP001623592"/>
    </source>
</evidence>
<protein>
    <recommendedName>
        <fullName evidence="3">histidine kinase</fullName>
        <ecNumber evidence="3">2.7.13.3</ecNumber>
    </recommendedName>
</protein>
<accession>A0ABW8TAQ2</accession>
<dbReference type="Pfam" id="PF02518">
    <property type="entry name" value="HATPase_c"/>
    <property type="match status" value="1"/>
</dbReference>
<evidence type="ECO:0000256" key="3">
    <source>
        <dbReference type="ARBA" id="ARBA00012438"/>
    </source>
</evidence>
<keyword evidence="5" id="KW-0808">Transferase</keyword>
<dbReference type="InterPro" id="IPR003661">
    <property type="entry name" value="HisK_dim/P_dom"/>
</dbReference>
<dbReference type="SMART" id="SM00388">
    <property type="entry name" value="HisKA"/>
    <property type="match status" value="1"/>
</dbReference>
<dbReference type="CDD" id="cd00075">
    <property type="entry name" value="HATPase"/>
    <property type="match status" value="1"/>
</dbReference>
<evidence type="ECO:0000256" key="5">
    <source>
        <dbReference type="ARBA" id="ARBA00022679"/>
    </source>
</evidence>
<dbReference type="InterPro" id="IPR003594">
    <property type="entry name" value="HATPase_dom"/>
</dbReference>
<dbReference type="SMART" id="SM00387">
    <property type="entry name" value="HATPase_c"/>
    <property type="match status" value="1"/>
</dbReference>
<keyword evidence="8" id="KW-0472">Membrane</keyword>
<dbReference type="InterPro" id="IPR050351">
    <property type="entry name" value="BphY/WalK/GraS-like"/>
</dbReference>
<dbReference type="SUPFAM" id="SSF55874">
    <property type="entry name" value="ATPase domain of HSP90 chaperone/DNA topoisomerase II/histidine kinase"/>
    <property type="match status" value="1"/>
</dbReference>
<dbReference type="Gene3D" id="3.30.565.10">
    <property type="entry name" value="Histidine kinase-like ATPase, C-terminal domain"/>
    <property type="match status" value="1"/>
</dbReference>
<feature type="transmembrane region" description="Helical" evidence="8">
    <location>
        <begin position="6"/>
        <end position="24"/>
    </location>
</feature>
<evidence type="ECO:0000256" key="7">
    <source>
        <dbReference type="ARBA" id="ARBA00023012"/>
    </source>
</evidence>
<evidence type="ECO:0000313" key="10">
    <source>
        <dbReference type="EMBL" id="MFL0248798.1"/>
    </source>
</evidence>
<comment type="caution">
    <text evidence="10">The sequence shown here is derived from an EMBL/GenBank/DDBJ whole genome shotgun (WGS) entry which is preliminary data.</text>
</comment>
<dbReference type="PANTHER" id="PTHR45453">
    <property type="entry name" value="PHOSPHATE REGULON SENSOR PROTEIN PHOR"/>
    <property type="match status" value="1"/>
</dbReference>
<dbReference type="EC" id="2.7.13.3" evidence="3"/>
<proteinExistence type="predicted"/>
<comment type="catalytic activity">
    <reaction evidence="1">
        <text>ATP + protein L-histidine = ADP + protein N-phospho-L-histidine.</text>
        <dbReference type="EC" id="2.7.13.3"/>
    </reaction>
</comment>
<evidence type="ECO:0000256" key="8">
    <source>
        <dbReference type="SAM" id="Phobius"/>
    </source>
</evidence>
<dbReference type="Proteomes" id="UP001623592">
    <property type="component" value="Unassembled WGS sequence"/>
</dbReference>
<keyword evidence="7" id="KW-0902">Two-component regulatory system</keyword>
<dbReference type="GO" id="GO:0016301">
    <property type="term" value="F:kinase activity"/>
    <property type="evidence" value="ECO:0007669"/>
    <property type="project" value="UniProtKB-KW"/>
</dbReference>
<evidence type="ECO:0000256" key="2">
    <source>
        <dbReference type="ARBA" id="ARBA00004370"/>
    </source>
</evidence>
<keyword evidence="8" id="KW-1133">Transmembrane helix</keyword>
<organism evidence="10 11">
    <name type="scientific">Clostridium neuense</name>
    <dbReference type="NCBI Taxonomy" id="1728934"/>
    <lineage>
        <taxon>Bacteria</taxon>
        <taxon>Bacillati</taxon>
        <taxon>Bacillota</taxon>
        <taxon>Clostridia</taxon>
        <taxon>Eubacteriales</taxon>
        <taxon>Clostridiaceae</taxon>
        <taxon>Clostridium</taxon>
    </lineage>
</organism>
<dbReference type="InterPro" id="IPR036890">
    <property type="entry name" value="HATPase_C_sf"/>
</dbReference>
<dbReference type="SUPFAM" id="SSF47384">
    <property type="entry name" value="Homodimeric domain of signal transducing histidine kinase"/>
    <property type="match status" value="1"/>
</dbReference>
<evidence type="ECO:0000256" key="4">
    <source>
        <dbReference type="ARBA" id="ARBA00022553"/>
    </source>
</evidence>
<dbReference type="PROSITE" id="PS50109">
    <property type="entry name" value="HIS_KIN"/>
    <property type="match status" value="1"/>
</dbReference>
<feature type="domain" description="Histidine kinase" evidence="9">
    <location>
        <begin position="237"/>
        <end position="454"/>
    </location>
</feature>
<evidence type="ECO:0000256" key="6">
    <source>
        <dbReference type="ARBA" id="ARBA00022777"/>
    </source>
</evidence>
<keyword evidence="6 10" id="KW-0418">Kinase</keyword>
<dbReference type="PRINTS" id="PR00344">
    <property type="entry name" value="BCTRLSENSOR"/>
</dbReference>
<evidence type="ECO:0000259" key="9">
    <source>
        <dbReference type="PROSITE" id="PS50109"/>
    </source>
</evidence>
<dbReference type="PANTHER" id="PTHR45453:SF1">
    <property type="entry name" value="PHOSPHATE REGULON SENSOR PROTEIN PHOR"/>
    <property type="match status" value="1"/>
</dbReference>
<feature type="transmembrane region" description="Helical" evidence="8">
    <location>
        <begin position="155"/>
        <end position="173"/>
    </location>
</feature>
<dbReference type="InterPro" id="IPR005467">
    <property type="entry name" value="His_kinase_dom"/>
</dbReference>
<keyword evidence="11" id="KW-1185">Reference proteome</keyword>
<reference evidence="10 11" key="1">
    <citation type="submission" date="2024-11" db="EMBL/GenBank/DDBJ databases">
        <authorList>
            <person name="Heng Y.C."/>
            <person name="Lim A.C.H."/>
            <person name="Lee J.K.Y."/>
            <person name="Kittelmann S."/>
        </authorList>
    </citation>
    <scope>NUCLEOTIDE SEQUENCE [LARGE SCALE GENOMIC DNA]</scope>
    <source>
        <strain evidence="10 11">WILCCON 0114</strain>
    </source>
</reference>
<comment type="subcellular location">
    <subcellularLocation>
        <location evidence="2">Membrane</location>
    </subcellularLocation>
</comment>
<dbReference type="Gene3D" id="1.10.287.130">
    <property type="match status" value="1"/>
</dbReference>
<keyword evidence="4" id="KW-0597">Phosphoprotein</keyword>
<dbReference type="InterPro" id="IPR036097">
    <property type="entry name" value="HisK_dim/P_sf"/>
</dbReference>
<dbReference type="Pfam" id="PF00512">
    <property type="entry name" value="HisKA"/>
    <property type="match status" value="1"/>
</dbReference>
<dbReference type="CDD" id="cd00082">
    <property type="entry name" value="HisKA"/>
    <property type="match status" value="1"/>
</dbReference>
<evidence type="ECO:0000256" key="1">
    <source>
        <dbReference type="ARBA" id="ARBA00000085"/>
    </source>
</evidence>
<dbReference type="EMBL" id="JBJIAA010000001">
    <property type="protein sequence ID" value="MFL0248798.1"/>
    <property type="molecule type" value="Genomic_DNA"/>
</dbReference>
<keyword evidence="8" id="KW-0812">Transmembrane</keyword>
<dbReference type="InterPro" id="IPR004358">
    <property type="entry name" value="Sig_transdc_His_kin-like_C"/>
</dbReference>
<sequence length="454" mass="51748">MYSIFFVLFIILIFLFVCITTYLLKSDNGSKASWASWPISFTEKFSDKIIFNNRKPELTASGINELKKYKLSFQIIDENGDVVKSYNKLKGELLHYSPIQMVQLYKSGGDVKNHTIFVGSVKSSGTRWTYIIAFPMKVSKLTLYVDYDKASNFKFLILGGALVIMIIIAAYGIKMNHSLLQVIASIKKLASNSYVPMKKNGIYQEVYENLNSLDTKLKAAELERKKNQTLREEWISNISHDLKTPLSPIKGYAEILADFNYEVNPKDAQKYGTIILRNANNLENIVTDLNFTYKLKNGKVPMKNEDGNLVRLLKEVIIDILNIPKYEERKIVFKCTQDKVNFKFDNTLLRRAFTNLIYNSVVHNEPSTILKVSIEEADKIHINIKDNGKGVGEEELNKLFERYYRGTSSEVKVQGSGLGMAIAKQIIEAHDGNIYVESKLNVGTSIKIEFDKET</sequence>